<dbReference type="PANTHER" id="PTHR42055">
    <property type="entry name" value="YALI0E03476P"/>
    <property type="match status" value="1"/>
</dbReference>
<feature type="chain" id="PRO_5017202247" evidence="2">
    <location>
        <begin position="28"/>
        <end position="573"/>
    </location>
</feature>
<gene>
    <name evidence="3" type="ORF">PHISCL_02368</name>
</gene>
<feature type="signal peptide" evidence="2">
    <location>
        <begin position="1"/>
        <end position="27"/>
    </location>
</feature>
<comment type="caution">
    <text evidence="3">The sequence shown here is derived from an EMBL/GenBank/DDBJ whole genome shotgun (WGS) entry which is preliminary data.</text>
</comment>
<keyword evidence="4" id="KW-1185">Reference proteome</keyword>
<accession>A0A3A2ZQ34</accession>
<evidence type="ECO:0000313" key="4">
    <source>
        <dbReference type="Proteomes" id="UP000266188"/>
    </source>
</evidence>
<dbReference type="Proteomes" id="UP000266188">
    <property type="component" value="Unassembled WGS sequence"/>
</dbReference>
<dbReference type="STRING" id="2070753.A0A3A2ZQ34"/>
<name>A0A3A2ZQ34_9EURO</name>
<dbReference type="EMBL" id="MVGC01000052">
    <property type="protein sequence ID" value="RJE25279.1"/>
    <property type="molecule type" value="Genomic_DNA"/>
</dbReference>
<evidence type="ECO:0000256" key="2">
    <source>
        <dbReference type="SAM" id="SignalP"/>
    </source>
</evidence>
<evidence type="ECO:0000256" key="1">
    <source>
        <dbReference type="SAM" id="MobiDB-lite"/>
    </source>
</evidence>
<proteinExistence type="predicted"/>
<dbReference type="AlphaFoldDB" id="A0A3A2ZQ34"/>
<dbReference type="OrthoDB" id="5312133at2759"/>
<feature type="compositionally biased region" description="Basic and acidic residues" evidence="1">
    <location>
        <begin position="479"/>
        <end position="493"/>
    </location>
</feature>
<evidence type="ECO:0000313" key="3">
    <source>
        <dbReference type="EMBL" id="RJE25279.1"/>
    </source>
</evidence>
<protein>
    <submittedName>
        <fullName evidence="3">Uncharacterized protein</fullName>
    </submittedName>
</protein>
<reference evidence="4" key="1">
    <citation type="submission" date="2017-02" db="EMBL/GenBank/DDBJ databases">
        <authorList>
            <person name="Tafer H."/>
            <person name="Lopandic K."/>
        </authorList>
    </citation>
    <scope>NUCLEOTIDE SEQUENCE [LARGE SCALE GENOMIC DNA]</scope>
    <source>
        <strain evidence="4">CBS 366.77</strain>
    </source>
</reference>
<keyword evidence="2" id="KW-0732">Signal</keyword>
<dbReference type="PANTHER" id="PTHR42055:SF1">
    <property type="entry name" value="YALI0E03476P"/>
    <property type="match status" value="1"/>
</dbReference>
<sequence length="573" mass="64949">MIPHRSTALLAIIVFVALLLVIFSSSSAPTDVLPEEVANVAKYRPNLPSLSDFNLPYFRPSAHKPPPEQKNSTSGESKWFSDWSWMNPFSSSITLDENRSVLPYLPQRPSVYTYYDSHNKKDKAEENADAQLILAWRRAWYAQGFRPVVLGRGEAMRNPYYESVQKLKLDSKMEQDLFRWLAWGHMGTGLLSDLLCFPMARYDDDMLSYLRRGAVPTHITKFDKIRNCLFAGEKAKINEAINEAIKKVGEKKDDQSNDKSTSMLDLVPQDFFKVENPSAFAYYTSSTITTHYSGLAEHIHSTPKAGRLALVELINSHLHNTFQNAFPAGIAVLKPFPEHTTALVEPSLRLAKALVQCPAGPMPISCPPNKPTCHTWTLPHPFTLISLQQNSEEVTTSHIRRETDRDPWLKEVTKDQLKTEIGGSPRAMYLKQAVASPTAIGSSLWMTVESLPSEAGQALPSDLLDEFEWQFGFKIPRDNKADAKNEGEKKETVQDANPSNEGVETEYEILQKARDILKSKESNRVSIKDVAEAWNLADTEVWRFVRAYRARSVVERKKWEEEEKDFVGARLRE</sequence>
<organism evidence="3 4">
    <name type="scientific">Aspergillus sclerotialis</name>
    <dbReference type="NCBI Taxonomy" id="2070753"/>
    <lineage>
        <taxon>Eukaryota</taxon>
        <taxon>Fungi</taxon>
        <taxon>Dikarya</taxon>
        <taxon>Ascomycota</taxon>
        <taxon>Pezizomycotina</taxon>
        <taxon>Eurotiomycetes</taxon>
        <taxon>Eurotiomycetidae</taxon>
        <taxon>Eurotiales</taxon>
        <taxon>Aspergillaceae</taxon>
        <taxon>Aspergillus</taxon>
        <taxon>Aspergillus subgen. Polypaecilum</taxon>
    </lineage>
</organism>
<feature type="region of interest" description="Disordered" evidence="1">
    <location>
        <begin position="479"/>
        <end position="502"/>
    </location>
</feature>